<dbReference type="Proteomes" id="UP000331127">
    <property type="component" value="Unassembled WGS sequence"/>
</dbReference>
<proteinExistence type="predicted"/>
<organism evidence="5 6">
    <name type="scientific">Acrocarpospora macrocephala</name>
    <dbReference type="NCBI Taxonomy" id="150177"/>
    <lineage>
        <taxon>Bacteria</taxon>
        <taxon>Bacillati</taxon>
        <taxon>Actinomycetota</taxon>
        <taxon>Actinomycetes</taxon>
        <taxon>Streptosporangiales</taxon>
        <taxon>Streptosporangiaceae</taxon>
        <taxon>Acrocarpospora</taxon>
    </lineage>
</organism>
<keyword evidence="2" id="KW-0560">Oxidoreductase</keyword>
<dbReference type="InterPro" id="IPR013149">
    <property type="entry name" value="ADH-like_C"/>
</dbReference>
<dbReference type="SUPFAM" id="SSF51735">
    <property type="entry name" value="NAD(P)-binding Rossmann-fold domains"/>
    <property type="match status" value="1"/>
</dbReference>
<evidence type="ECO:0000256" key="3">
    <source>
        <dbReference type="SAM" id="Phobius"/>
    </source>
</evidence>
<keyword evidence="3" id="KW-0472">Membrane</keyword>
<evidence type="ECO:0000313" key="6">
    <source>
        <dbReference type="Proteomes" id="UP000331127"/>
    </source>
</evidence>
<keyword evidence="3" id="KW-1133">Transmembrane helix</keyword>
<sequence>MMVQLMRAARLHAVGDKMVIEDVERPTAAGTDVVVAVKGCGMVPNLANVLANWESWYPQMPLPPRPAIFGLDPVGIVHEVGELVVNVKPGDRVYVNPGRSCGACHACTSGTPQRCDFWTLNGYFGYNDNSLEIFRRYPHGGFCEYMRAPQSALVKLPGNLEFRQATRMGYLGTSFAAVKKLGPLAGRSLIINGATGTLGVGVTLVALALGVSRIYAVARGTRLLERLRALAPDRIETFSNVEGSTAAWGKSLTAGRGADLMVDTLGAVASLDSFKDAMHGVKRGGRIVNIGGTAGELGLDVKWWMDEQMELIGSVWFTTAEGIELAEMIRHGVIDISVLQPKSWPLDEINEAISGVASGDGGFTSYLVEI</sequence>
<reference evidence="5 6" key="1">
    <citation type="submission" date="2019-10" db="EMBL/GenBank/DDBJ databases">
        <title>Whole genome shotgun sequence of Acrocarpospora macrocephala NBRC 16266.</title>
        <authorList>
            <person name="Ichikawa N."/>
            <person name="Kimura A."/>
            <person name="Kitahashi Y."/>
            <person name="Komaki H."/>
            <person name="Oguchi A."/>
        </authorList>
    </citation>
    <scope>NUCLEOTIDE SEQUENCE [LARGE SCALE GENOMIC DNA]</scope>
    <source>
        <strain evidence="5 6">NBRC 16266</strain>
    </source>
</reference>
<protein>
    <submittedName>
        <fullName evidence="5">Alcohol dehydrogenase</fullName>
    </submittedName>
</protein>
<evidence type="ECO:0000256" key="1">
    <source>
        <dbReference type="ARBA" id="ARBA00001947"/>
    </source>
</evidence>
<evidence type="ECO:0000256" key="2">
    <source>
        <dbReference type="ARBA" id="ARBA00023002"/>
    </source>
</evidence>
<keyword evidence="3" id="KW-0812">Transmembrane</keyword>
<evidence type="ECO:0000259" key="4">
    <source>
        <dbReference type="SMART" id="SM00829"/>
    </source>
</evidence>
<dbReference type="SUPFAM" id="SSF50129">
    <property type="entry name" value="GroES-like"/>
    <property type="match status" value="1"/>
</dbReference>
<feature type="transmembrane region" description="Helical" evidence="3">
    <location>
        <begin position="189"/>
        <end position="211"/>
    </location>
</feature>
<dbReference type="PANTHER" id="PTHR43401">
    <property type="entry name" value="L-THREONINE 3-DEHYDROGENASE"/>
    <property type="match status" value="1"/>
</dbReference>
<dbReference type="Pfam" id="PF08240">
    <property type="entry name" value="ADH_N"/>
    <property type="match status" value="1"/>
</dbReference>
<dbReference type="InterPro" id="IPR020843">
    <property type="entry name" value="ER"/>
</dbReference>
<dbReference type="Pfam" id="PF00107">
    <property type="entry name" value="ADH_zinc_N"/>
    <property type="match status" value="1"/>
</dbReference>
<dbReference type="InterPro" id="IPR036291">
    <property type="entry name" value="NAD(P)-bd_dom_sf"/>
</dbReference>
<comment type="cofactor">
    <cofactor evidence="1">
        <name>Zn(2+)</name>
        <dbReference type="ChEBI" id="CHEBI:29105"/>
    </cofactor>
</comment>
<name>A0A5M3WLK4_9ACTN</name>
<keyword evidence="6" id="KW-1185">Reference proteome</keyword>
<dbReference type="AlphaFoldDB" id="A0A5M3WLK4"/>
<dbReference type="InterPro" id="IPR011032">
    <property type="entry name" value="GroES-like_sf"/>
</dbReference>
<dbReference type="InterPro" id="IPR050129">
    <property type="entry name" value="Zn_alcohol_dh"/>
</dbReference>
<dbReference type="GO" id="GO:0016491">
    <property type="term" value="F:oxidoreductase activity"/>
    <property type="evidence" value="ECO:0007669"/>
    <property type="project" value="UniProtKB-KW"/>
</dbReference>
<dbReference type="InterPro" id="IPR013154">
    <property type="entry name" value="ADH-like_N"/>
</dbReference>
<dbReference type="EMBL" id="BLAE01000017">
    <property type="protein sequence ID" value="GES09744.1"/>
    <property type="molecule type" value="Genomic_DNA"/>
</dbReference>
<gene>
    <name evidence="5" type="ORF">Amac_033400</name>
</gene>
<accession>A0A5M3WLK4</accession>
<dbReference type="Gene3D" id="3.90.180.10">
    <property type="entry name" value="Medium-chain alcohol dehydrogenases, catalytic domain"/>
    <property type="match status" value="1"/>
</dbReference>
<feature type="domain" description="Enoyl reductase (ER)" evidence="4">
    <location>
        <begin position="15"/>
        <end position="361"/>
    </location>
</feature>
<dbReference type="PANTHER" id="PTHR43401:SF5">
    <property type="entry name" value="ALCOHOL DEHYDROGENASE-RELATED"/>
    <property type="match status" value="1"/>
</dbReference>
<evidence type="ECO:0000313" key="5">
    <source>
        <dbReference type="EMBL" id="GES09744.1"/>
    </source>
</evidence>
<comment type="caution">
    <text evidence="5">The sequence shown here is derived from an EMBL/GenBank/DDBJ whole genome shotgun (WGS) entry which is preliminary data.</text>
</comment>
<dbReference type="SMART" id="SM00829">
    <property type="entry name" value="PKS_ER"/>
    <property type="match status" value="1"/>
</dbReference>